<evidence type="ECO:0000313" key="7">
    <source>
        <dbReference type="Proteomes" id="UP001187531"/>
    </source>
</evidence>
<protein>
    <recommendedName>
        <fullName evidence="5">Carboxylesterase type B domain-containing protein</fullName>
    </recommendedName>
</protein>
<dbReference type="EMBL" id="JAVRJZ010000008">
    <property type="protein sequence ID" value="KAK2719079.1"/>
    <property type="molecule type" value="Genomic_DNA"/>
</dbReference>
<evidence type="ECO:0000256" key="3">
    <source>
        <dbReference type="SAM" id="Phobius"/>
    </source>
</evidence>
<keyword evidence="2" id="KW-0325">Glycoprotein</keyword>
<comment type="similarity">
    <text evidence="1">Belongs to the type-B carboxylesterase/lipase family.</text>
</comment>
<dbReference type="PANTHER" id="PTHR43903">
    <property type="entry name" value="NEUROLIGIN"/>
    <property type="match status" value="1"/>
</dbReference>
<sequence length="867" mass="96989">MKMKTCWIIFCTIISSASAFGSWSLYPGTRLVTTRKGVVRGIQINFKDKNLAPVEAFLGIPYASPPVGTLRFMPPVTAPPWRNVRTADKLGPVCPQQFPDISNETAALSRMPKGRLETLKKMQPFLRHQSEDCLHLNIYTPFEAAGVRTGGTESQKANYPVIVYIHGESYSWGSGNLFDGSVLASVGRVVVVTLNYRLGVLGFLNPYSDPFARSISNFGLMDQIAALHWLQENIGEFGGDHSSVTVMGHGTGAACITYLMTSPAVKEGMLFHRGIIMSGTALSPWALVQEPIRYATQLAQNLNCSTTDLQVHLYKCLRGKTAEEIIKGVPETPLFLHPFGPSVDGVVVDGELEYPTNKLADRLSRYDLIFGVAQSESLIYFSESDVISGIDNNRRIRLLRTLVRNTYQFHLQEILASIVNEYTDWEKPIQHPMTLRDQTIEAISDAEFVAPVVKTGDIHSTQRHNSYFYVVDYQTKNSDFTQRLGCIHGEDLPYVFGAPYVNGLGYFPMNYTRSELALSETFIFYWSNFARFGNPNEIPISLDALSRQERKAKFLEWLPYDSIHKKYITLGIKPKAKSYYRSHRLALWLSLIPELHRPSDVARSHHLFDDYDDASTYGGRVRIIPSYYPTIPTTIQPLQPPVSTTYGDPAGVLESTKLQQSDGIISKGLNSLSNGTERAENGLTTYSTALSVTIAIGCSLLVLNVLIFAGVYYQRDKQRMEGKRRMENGIRRNISHEIADLSASSRIRARDVNDITTMQLEASKPYTHIPLKGLSHSMESLDMKPAAPLQFADIITPLQSYGTLPKTQQPKEISVMTLPRSRTQNSLRNCGKVVSIGSTSEDSDRRTLKNLKQSKEIETSNMNELRV</sequence>
<dbReference type="SUPFAM" id="SSF53474">
    <property type="entry name" value="alpha/beta-Hydrolases"/>
    <property type="match status" value="1"/>
</dbReference>
<keyword evidence="3" id="KW-0472">Membrane</keyword>
<organism evidence="6 7">
    <name type="scientific">Artemia franciscana</name>
    <name type="common">Brine shrimp</name>
    <name type="synonym">Artemia sanfranciscana</name>
    <dbReference type="NCBI Taxonomy" id="6661"/>
    <lineage>
        <taxon>Eukaryota</taxon>
        <taxon>Metazoa</taxon>
        <taxon>Ecdysozoa</taxon>
        <taxon>Arthropoda</taxon>
        <taxon>Crustacea</taxon>
        <taxon>Branchiopoda</taxon>
        <taxon>Anostraca</taxon>
        <taxon>Artemiidae</taxon>
        <taxon>Artemia</taxon>
    </lineage>
</organism>
<dbReference type="Proteomes" id="UP001187531">
    <property type="component" value="Unassembled WGS sequence"/>
</dbReference>
<dbReference type="InterPro" id="IPR051093">
    <property type="entry name" value="Neuroligin/BSAL"/>
</dbReference>
<keyword evidence="3" id="KW-0812">Transmembrane</keyword>
<evidence type="ECO:0000256" key="4">
    <source>
        <dbReference type="SAM" id="SignalP"/>
    </source>
</evidence>
<keyword evidence="7" id="KW-1185">Reference proteome</keyword>
<gene>
    <name evidence="6" type="ORF">QYM36_004791</name>
</gene>
<dbReference type="Gene3D" id="3.40.50.1820">
    <property type="entry name" value="alpha/beta hydrolase"/>
    <property type="match status" value="1"/>
</dbReference>
<reference evidence="6" key="1">
    <citation type="submission" date="2023-07" db="EMBL/GenBank/DDBJ databases">
        <title>Chromosome-level genome assembly of Artemia franciscana.</title>
        <authorList>
            <person name="Jo E."/>
        </authorList>
    </citation>
    <scope>NUCLEOTIDE SEQUENCE</scope>
    <source>
        <tissue evidence="6">Whole body</tissue>
    </source>
</reference>
<comment type="caution">
    <text evidence="6">The sequence shown here is derived from an EMBL/GenBank/DDBJ whole genome shotgun (WGS) entry which is preliminary data.</text>
</comment>
<evidence type="ECO:0000313" key="6">
    <source>
        <dbReference type="EMBL" id="KAK2719079.1"/>
    </source>
</evidence>
<name>A0AA88I2X1_ARTSF</name>
<evidence type="ECO:0000259" key="5">
    <source>
        <dbReference type="Pfam" id="PF00135"/>
    </source>
</evidence>
<feature type="chain" id="PRO_5041688028" description="Carboxylesterase type B domain-containing protein" evidence="4">
    <location>
        <begin position="20"/>
        <end position="867"/>
    </location>
</feature>
<dbReference type="FunFam" id="3.40.50.1820:FF:000171">
    <property type="entry name" value="Neuroligin-4, Y-linked"/>
    <property type="match status" value="1"/>
</dbReference>
<dbReference type="AlphaFoldDB" id="A0AA88I2X1"/>
<dbReference type="InterPro" id="IPR002018">
    <property type="entry name" value="CarbesteraseB"/>
</dbReference>
<dbReference type="Pfam" id="PF00135">
    <property type="entry name" value="COesterase"/>
    <property type="match status" value="1"/>
</dbReference>
<proteinExistence type="inferred from homology"/>
<feature type="transmembrane region" description="Helical" evidence="3">
    <location>
        <begin position="689"/>
        <end position="713"/>
    </location>
</feature>
<keyword evidence="3" id="KW-1133">Transmembrane helix</keyword>
<keyword evidence="4" id="KW-0732">Signal</keyword>
<evidence type="ECO:0000256" key="1">
    <source>
        <dbReference type="ARBA" id="ARBA00005964"/>
    </source>
</evidence>
<dbReference type="InterPro" id="IPR029058">
    <property type="entry name" value="AB_hydrolase_fold"/>
</dbReference>
<feature type="signal peptide" evidence="4">
    <location>
        <begin position="1"/>
        <end position="19"/>
    </location>
</feature>
<evidence type="ECO:0000256" key="2">
    <source>
        <dbReference type="ARBA" id="ARBA00023180"/>
    </source>
</evidence>
<accession>A0AA88I2X1</accession>
<feature type="domain" description="Carboxylesterase type B" evidence="5">
    <location>
        <begin position="30"/>
        <end position="588"/>
    </location>
</feature>